<dbReference type="Pfam" id="PF00583">
    <property type="entry name" value="Acetyltransf_1"/>
    <property type="match status" value="1"/>
</dbReference>
<evidence type="ECO:0000313" key="2">
    <source>
        <dbReference type="EMBL" id="PZQ21962.1"/>
    </source>
</evidence>
<dbReference type="GO" id="GO:0016747">
    <property type="term" value="F:acyltransferase activity, transferring groups other than amino-acyl groups"/>
    <property type="evidence" value="ECO:0007669"/>
    <property type="project" value="InterPro"/>
</dbReference>
<dbReference type="SUPFAM" id="SSF55729">
    <property type="entry name" value="Acyl-CoA N-acyltransferases (Nat)"/>
    <property type="match status" value="1"/>
</dbReference>
<name>A0A2W5KY62_SPHMC</name>
<dbReference type="Proteomes" id="UP000248597">
    <property type="component" value="Unassembled WGS sequence"/>
</dbReference>
<sequence length="270" mass="28947">MPEVSRAARAADLDTPNVAQCFVDAWSYISGQYPDAILAQVGPVAVTLSQTICPFFNMITISGPTNDEAALRQATATARGYAERCPHDAMLLVSPDWLPEGGTLILADEGLSYSMSMWGMATDGLAPPRRDEPALEYWIANDSASSLDLGRVNADAYGMPHEIFAVTGNLHQWSGTQFGVVGYEQGRAVAAAQAYLLKDCIYIAMVATLPDLHGKGYGEATMRRAIVAAQDAVGHKRLWLHATASGRPLYRSMGFGDGAQLDLYSFGGHA</sequence>
<dbReference type="AlphaFoldDB" id="A0A2W5KY62"/>
<protein>
    <recommendedName>
        <fullName evidence="1">N-acetyltransferase domain-containing protein</fullName>
    </recommendedName>
</protein>
<evidence type="ECO:0000259" key="1">
    <source>
        <dbReference type="PROSITE" id="PS51186"/>
    </source>
</evidence>
<organism evidence="2 3">
    <name type="scientific">Sphingopyxis macrogoltabida</name>
    <name type="common">Sphingomonas macrogoltabidus</name>
    <dbReference type="NCBI Taxonomy" id="33050"/>
    <lineage>
        <taxon>Bacteria</taxon>
        <taxon>Pseudomonadati</taxon>
        <taxon>Pseudomonadota</taxon>
        <taxon>Alphaproteobacteria</taxon>
        <taxon>Sphingomonadales</taxon>
        <taxon>Sphingomonadaceae</taxon>
        <taxon>Sphingopyxis</taxon>
    </lineage>
</organism>
<dbReference type="InterPro" id="IPR000182">
    <property type="entry name" value="GNAT_dom"/>
</dbReference>
<reference evidence="2 3" key="1">
    <citation type="submission" date="2017-08" db="EMBL/GenBank/DDBJ databases">
        <title>Infants hospitalized years apart are colonized by the same room-sourced microbial strains.</title>
        <authorList>
            <person name="Brooks B."/>
            <person name="Olm M.R."/>
            <person name="Firek B.A."/>
            <person name="Baker R."/>
            <person name="Thomas B.C."/>
            <person name="Morowitz M.J."/>
            <person name="Banfield J.F."/>
        </authorList>
    </citation>
    <scope>NUCLEOTIDE SEQUENCE [LARGE SCALE GENOMIC DNA]</scope>
    <source>
        <strain evidence="2">S2_005_003_R2_47</strain>
    </source>
</reference>
<dbReference type="PROSITE" id="PS51186">
    <property type="entry name" value="GNAT"/>
    <property type="match status" value="1"/>
</dbReference>
<evidence type="ECO:0000313" key="3">
    <source>
        <dbReference type="Proteomes" id="UP000248597"/>
    </source>
</evidence>
<proteinExistence type="predicted"/>
<gene>
    <name evidence="2" type="ORF">DI569_09885</name>
</gene>
<dbReference type="InterPro" id="IPR016181">
    <property type="entry name" value="Acyl_CoA_acyltransferase"/>
</dbReference>
<feature type="domain" description="N-acetyltransferase" evidence="1">
    <location>
        <begin position="135"/>
        <end position="270"/>
    </location>
</feature>
<accession>A0A2W5KY62</accession>
<dbReference type="Gene3D" id="3.40.630.30">
    <property type="match status" value="1"/>
</dbReference>
<dbReference type="CDD" id="cd04301">
    <property type="entry name" value="NAT_SF"/>
    <property type="match status" value="1"/>
</dbReference>
<dbReference type="EMBL" id="QFPJ01000020">
    <property type="protein sequence ID" value="PZQ21962.1"/>
    <property type="molecule type" value="Genomic_DNA"/>
</dbReference>
<comment type="caution">
    <text evidence="2">The sequence shown here is derived from an EMBL/GenBank/DDBJ whole genome shotgun (WGS) entry which is preliminary data.</text>
</comment>